<dbReference type="Proteomes" id="UP001139353">
    <property type="component" value="Unassembled WGS sequence"/>
</dbReference>
<keyword evidence="1 4" id="KW-0808">Transferase</keyword>
<dbReference type="Pfam" id="PF00583">
    <property type="entry name" value="Acetyltransf_1"/>
    <property type="match status" value="1"/>
</dbReference>
<dbReference type="PROSITE" id="PS51186">
    <property type="entry name" value="GNAT"/>
    <property type="match status" value="1"/>
</dbReference>
<dbReference type="InterPro" id="IPR000182">
    <property type="entry name" value="GNAT_dom"/>
</dbReference>
<keyword evidence="5" id="KW-1185">Reference proteome</keyword>
<dbReference type="InterPro" id="IPR016181">
    <property type="entry name" value="Acyl_CoA_acyltransferase"/>
</dbReference>
<dbReference type="GO" id="GO:0016747">
    <property type="term" value="F:acyltransferase activity, transferring groups other than amino-acyl groups"/>
    <property type="evidence" value="ECO:0007669"/>
    <property type="project" value="InterPro"/>
</dbReference>
<reference evidence="4" key="1">
    <citation type="submission" date="2021-11" db="EMBL/GenBank/DDBJ databases">
        <title>BS-T2-15 a new species belonging to the Comamonadaceae family isolated from the soil of a French oak forest.</title>
        <authorList>
            <person name="Mieszkin S."/>
            <person name="Alain K."/>
        </authorList>
    </citation>
    <scope>NUCLEOTIDE SEQUENCE</scope>
    <source>
        <strain evidence="4">BS-T2-15</strain>
    </source>
</reference>
<dbReference type="EMBL" id="JAJLJH010000001">
    <property type="protein sequence ID" value="MCK9684241.1"/>
    <property type="molecule type" value="Genomic_DNA"/>
</dbReference>
<dbReference type="SUPFAM" id="SSF55729">
    <property type="entry name" value="Acyl-CoA N-acyltransferases (Nat)"/>
    <property type="match status" value="1"/>
</dbReference>
<name>A0A9X2BYJ7_9BURK</name>
<feature type="domain" description="N-acetyltransferase" evidence="3">
    <location>
        <begin position="1"/>
        <end position="171"/>
    </location>
</feature>
<organism evidence="4 5">
    <name type="scientific">Scleromatobacter humisilvae</name>
    <dbReference type="NCBI Taxonomy" id="2897159"/>
    <lineage>
        <taxon>Bacteria</taxon>
        <taxon>Pseudomonadati</taxon>
        <taxon>Pseudomonadota</taxon>
        <taxon>Betaproteobacteria</taxon>
        <taxon>Burkholderiales</taxon>
        <taxon>Sphaerotilaceae</taxon>
        <taxon>Scleromatobacter</taxon>
    </lineage>
</organism>
<dbReference type="AlphaFoldDB" id="A0A9X2BYJ7"/>
<dbReference type="InterPro" id="IPR050832">
    <property type="entry name" value="Bact_Acetyltransf"/>
</dbReference>
<dbReference type="Gene3D" id="3.40.630.30">
    <property type="match status" value="1"/>
</dbReference>
<evidence type="ECO:0000259" key="3">
    <source>
        <dbReference type="PROSITE" id="PS51186"/>
    </source>
</evidence>
<dbReference type="EC" id="2.3.1.-" evidence="4"/>
<gene>
    <name evidence="4" type="ORF">LPC04_00805</name>
</gene>
<comment type="caution">
    <text evidence="4">The sequence shown here is derived from an EMBL/GenBank/DDBJ whole genome shotgun (WGS) entry which is preliminary data.</text>
</comment>
<sequence length="174" mass="18979">MFLPATDADIPRIVDLMNRAYRGSTSWSAEQAYITGDRTTQAFLREDIAANPAATLLKWVAGPGDPASGCVWLEPLGDGTWYLGSLCVAPDGQNAGQGRTLLAAAEAWARARGAARVRMSVVNVRDTLIAWYRRRGYRTTGEIEPFPYGSDRFGTPLRDDLAFVVLEKDLRAAG</sequence>
<evidence type="ECO:0000256" key="1">
    <source>
        <dbReference type="ARBA" id="ARBA00022679"/>
    </source>
</evidence>
<dbReference type="PANTHER" id="PTHR43877:SF2">
    <property type="entry name" value="AMINOALKYLPHOSPHONATE N-ACETYLTRANSFERASE-RELATED"/>
    <property type="match status" value="1"/>
</dbReference>
<evidence type="ECO:0000313" key="4">
    <source>
        <dbReference type="EMBL" id="MCK9684241.1"/>
    </source>
</evidence>
<dbReference type="RefSeq" id="WP_275680274.1">
    <property type="nucleotide sequence ID" value="NZ_JAJLJH010000001.1"/>
</dbReference>
<proteinExistence type="predicted"/>
<evidence type="ECO:0000256" key="2">
    <source>
        <dbReference type="ARBA" id="ARBA00023315"/>
    </source>
</evidence>
<evidence type="ECO:0000313" key="5">
    <source>
        <dbReference type="Proteomes" id="UP001139353"/>
    </source>
</evidence>
<keyword evidence="2 4" id="KW-0012">Acyltransferase</keyword>
<protein>
    <submittedName>
        <fullName evidence="4">GNAT family N-acetyltransferase</fullName>
        <ecNumber evidence="4">2.3.1.-</ecNumber>
    </submittedName>
</protein>
<dbReference type="PANTHER" id="PTHR43877">
    <property type="entry name" value="AMINOALKYLPHOSPHONATE N-ACETYLTRANSFERASE-RELATED-RELATED"/>
    <property type="match status" value="1"/>
</dbReference>
<accession>A0A9X2BYJ7</accession>